<dbReference type="GO" id="GO:0004672">
    <property type="term" value="F:protein kinase activity"/>
    <property type="evidence" value="ECO:0007669"/>
    <property type="project" value="UniProtKB-ARBA"/>
</dbReference>
<dbReference type="OrthoDB" id="187104at2"/>
<dbReference type="Pfam" id="PF00072">
    <property type="entry name" value="Response_reg"/>
    <property type="match status" value="2"/>
</dbReference>
<dbReference type="InterPro" id="IPR036641">
    <property type="entry name" value="HPT_dom_sf"/>
</dbReference>
<keyword evidence="7" id="KW-1185">Reference proteome</keyword>
<feature type="modified residue" description="Phosphohistidine" evidence="2">
    <location>
        <position position="199"/>
    </location>
</feature>
<accession>B9XS02</accession>
<evidence type="ECO:0000313" key="6">
    <source>
        <dbReference type="EMBL" id="EEF57373.1"/>
    </source>
</evidence>
<name>B9XS02_PEDPL</name>
<dbReference type="PANTHER" id="PTHR44591">
    <property type="entry name" value="STRESS RESPONSE REGULATOR PROTEIN 1"/>
    <property type="match status" value="1"/>
</dbReference>
<dbReference type="InterPro" id="IPR011006">
    <property type="entry name" value="CheY-like_superfamily"/>
</dbReference>
<dbReference type="SUPFAM" id="SSF47226">
    <property type="entry name" value="Histidine-containing phosphotransfer domain, HPT domain"/>
    <property type="match status" value="1"/>
</dbReference>
<reference evidence="6 7" key="1">
    <citation type="journal article" date="2011" name="J. Bacteriol.">
        <title>Genome sequence of 'Pedosphaera parvula' Ellin514, an aerobic Verrucomicrobial isolate from pasture soil.</title>
        <authorList>
            <person name="Kant R."/>
            <person name="van Passel M.W."/>
            <person name="Sangwan P."/>
            <person name="Palva A."/>
            <person name="Lucas S."/>
            <person name="Copeland A."/>
            <person name="Lapidus A."/>
            <person name="Glavina Del Rio T."/>
            <person name="Dalin E."/>
            <person name="Tice H."/>
            <person name="Bruce D."/>
            <person name="Goodwin L."/>
            <person name="Pitluck S."/>
            <person name="Chertkov O."/>
            <person name="Larimer F.W."/>
            <person name="Land M.L."/>
            <person name="Hauser L."/>
            <person name="Brettin T.S."/>
            <person name="Detter J.C."/>
            <person name="Han S."/>
            <person name="de Vos W.M."/>
            <person name="Janssen P.H."/>
            <person name="Smidt H."/>
        </authorList>
    </citation>
    <scope>NUCLEOTIDE SEQUENCE [LARGE SCALE GENOMIC DNA]</scope>
    <source>
        <strain evidence="6 7">Ellin514</strain>
    </source>
</reference>
<dbReference type="PANTHER" id="PTHR44591:SF3">
    <property type="entry name" value="RESPONSE REGULATORY DOMAIN-CONTAINING PROTEIN"/>
    <property type="match status" value="1"/>
</dbReference>
<evidence type="ECO:0000256" key="2">
    <source>
        <dbReference type="PROSITE-ProRule" id="PRU00110"/>
    </source>
</evidence>
<keyword evidence="1 3" id="KW-0597">Phosphoprotein</keyword>
<dbReference type="Gene3D" id="3.40.50.2300">
    <property type="match status" value="2"/>
</dbReference>
<evidence type="ECO:0000259" key="4">
    <source>
        <dbReference type="PROSITE" id="PS50110"/>
    </source>
</evidence>
<feature type="domain" description="HPt" evidence="5">
    <location>
        <begin position="153"/>
        <end position="256"/>
    </location>
</feature>
<feature type="domain" description="Response regulatory" evidence="4">
    <location>
        <begin position="5"/>
        <end position="121"/>
    </location>
</feature>
<dbReference type="InterPro" id="IPR050595">
    <property type="entry name" value="Bact_response_regulator"/>
</dbReference>
<dbReference type="STRING" id="320771.Cflav_PD0346"/>
<evidence type="ECO:0000256" key="3">
    <source>
        <dbReference type="PROSITE-ProRule" id="PRU00169"/>
    </source>
</evidence>
<evidence type="ECO:0000256" key="1">
    <source>
        <dbReference type="ARBA" id="ARBA00022553"/>
    </source>
</evidence>
<dbReference type="SMART" id="SM00448">
    <property type="entry name" value="REC"/>
    <property type="match status" value="2"/>
</dbReference>
<dbReference type="AlphaFoldDB" id="B9XS02"/>
<comment type="caution">
    <text evidence="6">The sequence shown here is derived from an EMBL/GenBank/DDBJ whole genome shotgun (WGS) entry which is preliminary data.</text>
</comment>
<feature type="modified residue" description="4-aspartylphosphate" evidence="3">
    <location>
        <position position="320"/>
    </location>
</feature>
<organism evidence="6 7">
    <name type="scientific">Pedosphaera parvula (strain Ellin514)</name>
    <dbReference type="NCBI Taxonomy" id="320771"/>
    <lineage>
        <taxon>Bacteria</taxon>
        <taxon>Pseudomonadati</taxon>
        <taxon>Verrucomicrobiota</taxon>
        <taxon>Pedosphaerae</taxon>
        <taxon>Pedosphaerales</taxon>
        <taxon>Pedosphaeraceae</taxon>
        <taxon>Pedosphaera</taxon>
    </lineage>
</organism>
<dbReference type="InterPro" id="IPR001789">
    <property type="entry name" value="Sig_transdc_resp-reg_receiver"/>
</dbReference>
<dbReference type="Pfam" id="PF01627">
    <property type="entry name" value="Hpt"/>
    <property type="match status" value="1"/>
</dbReference>
<dbReference type="InterPro" id="IPR008207">
    <property type="entry name" value="Sig_transdc_His_kin_Hpt_dom"/>
</dbReference>
<dbReference type="Proteomes" id="UP000003688">
    <property type="component" value="Unassembled WGS sequence"/>
</dbReference>
<evidence type="ECO:0000313" key="7">
    <source>
        <dbReference type="Proteomes" id="UP000003688"/>
    </source>
</evidence>
<feature type="domain" description="Response regulatory" evidence="4">
    <location>
        <begin position="271"/>
        <end position="387"/>
    </location>
</feature>
<feature type="modified residue" description="4-aspartylphosphate" evidence="3">
    <location>
        <position position="54"/>
    </location>
</feature>
<proteinExistence type="predicted"/>
<dbReference type="RefSeq" id="WP_007418585.1">
    <property type="nucleotide sequence ID" value="NZ_ABOX02000071.1"/>
</dbReference>
<sequence length="403" mass="43942">MTAKKILIVEDDQLVANIYRNKLSVEHFQVEIALDGHHGFELIKSFRPDVVILDLMLPKVTGIDLLKKVRAQQDLKHLPVIVFSNTYLSNMVQEAWKAGATKCLSKSNCTPMQLVELVRNLISAETADATTLAKDSTATQNKPKSSETDIVFLNDLRTSLLSSLPAILNSMRSALQELARCSDEAGRVKALQALYRQVHSLAGNAGICGLQQISQMSNALEALLKELSEKSKGINSSTLRTVAMAVDFLGVLFGHAQASDPTEPLEPSQSNILVVDDEAISRRAVSFSLEKAGLHAVAVEDPQTALQMAGAKPFDLIFLDVDMPGMNGFELCSKMRALPNHKKTPIIFVTGLSDFESRANSTLSGGNDLIAKPFLFMELTVKSLIYLLRSRSTTVKQPPGSAH</sequence>
<dbReference type="PROSITE" id="PS50894">
    <property type="entry name" value="HPT"/>
    <property type="match status" value="1"/>
</dbReference>
<dbReference type="CDD" id="cd17574">
    <property type="entry name" value="REC_OmpR"/>
    <property type="match status" value="1"/>
</dbReference>
<dbReference type="Gene3D" id="1.20.120.160">
    <property type="entry name" value="HPT domain"/>
    <property type="match status" value="1"/>
</dbReference>
<gene>
    <name evidence="6" type="ORF">Cflav_PD0346</name>
</gene>
<dbReference type="SUPFAM" id="SSF52172">
    <property type="entry name" value="CheY-like"/>
    <property type="match status" value="2"/>
</dbReference>
<protein>
    <submittedName>
        <fullName evidence="6">Response regulator receiver protein</fullName>
    </submittedName>
</protein>
<dbReference type="CDD" id="cd00156">
    <property type="entry name" value="REC"/>
    <property type="match status" value="1"/>
</dbReference>
<evidence type="ECO:0000259" key="5">
    <source>
        <dbReference type="PROSITE" id="PS50894"/>
    </source>
</evidence>
<dbReference type="EMBL" id="ABOX02000071">
    <property type="protein sequence ID" value="EEF57373.1"/>
    <property type="molecule type" value="Genomic_DNA"/>
</dbReference>
<dbReference type="GO" id="GO:0000160">
    <property type="term" value="P:phosphorelay signal transduction system"/>
    <property type="evidence" value="ECO:0007669"/>
    <property type="project" value="InterPro"/>
</dbReference>
<dbReference type="PROSITE" id="PS50110">
    <property type="entry name" value="RESPONSE_REGULATORY"/>
    <property type="match status" value="2"/>
</dbReference>